<dbReference type="Gene3D" id="3.40.50.720">
    <property type="entry name" value="NAD(P)-binding Rossmann-like Domain"/>
    <property type="match status" value="1"/>
</dbReference>
<proteinExistence type="predicted"/>
<dbReference type="OMA" id="RMPLMFG"/>
<dbReference type="PANTHER" id="PTHR10491">
    <property type="entry name" value="DTDP-4-DEHYDRORHAMNOSE REDUCTASE"/>
    <property type="match status" value="1"/>
</dbReference>
<evidence type="ECO:0000256" key="1">
    <source>
        <dbReference type="SAM" id="MobiDB-lite"/>
    </source>
</evidence>
<dbReference type="STRING" id="578459.A0A194S4S7"/>
<feature type="domain" description="RmlD-like substrate binding" evidence="2">
    <location>
        <begin position="23"/>
        <end position="281"/>
    </location>
</feature>
<dbReference type="SUPFAM" id="SSF51735">
    <property type="entry name" value="NAD(P)-binding Rossmann-fold domains"/>
    <property type="match status" value="1"/>
</dbReference>
<protein>
    <recommendedName>
        <fullName evidence="2">RmlD-like substrate binding domain-containing protein</fullName>
    </recommendedName>
</protein>
<organism evidence="3 4">
    <name type="scientific">Rhodotorula graminis (strain WP1)</name>
    <dbReference type="NCBI Taxonomy" id="578459"/>
    <lineage>
        <taxon>Eukaryota</taxon>
        <taxon>Fungi</taxon>
        <taxon>Dikarya</taxon>
        <taxon>Basidiomycota</taxon>
        <taxon>Pucciniomycotina</taxon>
        <taxon>Microbotryomycetes</taxon>
        <taxon>Sporidiobolales</taxon>
        <taxon>Sporidiobolaceae</taxon>
        <taxon>Rhodotorula</taxon>
    </lineage>
</organism>
<dbReference type="AlphaFoldDB" id="A0A194S4S7"/>
<name>A0A194S4S7_RHOGW</name>
<accession>A0A194S4S7</accession>
<dbReference type="EMBL" id="KQ474078">
    <property type="protein sequence ID" value="KPV75524.1"/>
    <property type="molecule type" value="Genomic_DNA"/>
</dbReference>
<dbReference type="GO" id="GO:0048270">
    <property type="term" value="F:methionine adenosyltransferase regulator activity"/>
    <property type="evidence" value="ECO:0007669"/>
    <property type="project" value="TreeGrafter"/>
</dbReference>
<dbReference type="Pfam" id="PF04321">
    <property type="entry name" value="RmlD_sub_bind"/>
    <property type="match status" value="1"/>
</dbReference>
<feature type="region of interest" description="Disordered" evidence="1">
    <location>
        <begin position="1"/>
        <end position="21"/>
    </location>
</feature>
<evidence type="ECO:0000313" key="4">
    <source>
        <dbReference type="Proteomes" id="UP000053890"/>
    </source>
</evidence>
<feature type="compositionally biased region" description="Polar residues" evidence="1">
    <location>
        <begin position="10"/>
        <end position="21"/>
    </location>
</feature>
<evidence type="ECO:0000259" key="2">
    <source>
        <dbReference type="Pfam" id="PF04321"/>
    </source>
</evidence>
<dbReference type="CDD" id="cd05254">
    <property type="entry name" value="dTDP_HR_like_SDR_e"/>
    <property type="match status" value="1"/>
</dbReference>
<gene>
    <name evidence="3" type="ORF">RHOBADRAFT_44031</name>
</gene>
<dbReference type="GO" id="GO:0048269">
    <property type="term" value="C:methionine adenosyltransferase complex"/>
    <property type="evidence" value="ECO:0007669"/>
    <property type="project" value="TreeGrafter"/>
</dbReference>
<dbReference type="PANTHER" id="PTHR10491:SF4">
    <property type="entry name" value="METHIONINE ADENOSYLTRANSFERASE 2 SUBUNIT BETA"/>
    <property type="match status" value="1"/>
</dbReference>
<dbReference type="InterPro" id="IPR036291">
    <property type="entry name" value="NAD(P)-bd_dom_sf"/>
</dbReference>
<dbReference type="UniPathway" id="UPA00315">
    <property type="reaction ID" value="UER00080"/>
</dbReference>
<dbReference type="InterPro" id="IPR005913">
    <property type="entry name" value="dTDP_dehydrorham_reduct"/>
</dbReference>
<dbReference type="OrthoDB" id="6235964at2759"/>
<dbReference type="RefSeq" id="XP_018271573.1">
    <property type="nucleotide sequence ID" value="XM_018414337.1"/>
</dbReference>
<dbReference type="InterPro" id="IPR029903">
    <property type="entry name" value="RmlD-like-bd"/>
</dbReference>
<evidence type="ECO:0000313" key="3">
    <source>
        <dbReference type="EMBL" id="KPV75524.1"/>
    </source>
</evidence>
<dbReference type="Proteomes" id="UP000053890">
    <property type="component" value="Unassembled WGS sequence"/>
</dbReference>
<dbReference type="GO" id="GO:0006556">
    <property type="term" value="P:S-adenosylmethionine biosynthetic process"/>
    <property type="evidence" value="ECO:0007669"/>
    <property type="project" value="UniProtKB-UniPathway"/>
</dbReference>
<dbReference type="GeneID" id="28974785"/>
<reference evidence="3 4" key="1">
    <citation type="journal article" date="2015" name="Front. Microbiol.">
        <title>Genome sequence of the plant growth promoting endophytic yeast Rhodotorula graminis WP1.</title>
        <authorList>
            <person name="Firrincieli A."/>
            <person name="Otillar R."/>
            <person name="Salamov A."/>
            <person name="Schmutz J."/>
            <person name="Khan Z."/>
            <person name="Redman R.S."/>
            <person name="Fleck N.D."/>
            <person name="Lindquist E."/>
            <person name="Grigoriev I.V."/>
            <person name="Doty S.L."/>
        </authorList>
    </citation>
    <scope>NUCLEOTIDE SEQUENCE [LARGE SCALE GENOMIC DNA]</scope>
    <source>
        <strain evidence="3 4">WP1</strain>
    </source>
</reference>
<keyword evidence="4" id="KW-1185">Reference proteome</keyword>
<sequence>MRVFWAERSCPSSSRQDTTGTAYSRATADLVKLDLHDGQAVETLLADFKPELVVHCAAERRPDAVESNPEAAKKLNIAVPALLSTLSRSSSHPFFLLYISTDYVFDGHAPPAGYEPDAETAPTNLYGESKLQGEVETLKGIEAGGKGCVLRVPVLYGKAESHSESAINILVESVRQAAKGEPVKMDNWAKRYPTNVADIARVLVELAEKSSSTTLPSILHFSAQQEHTKYTIAQLFARLHNPPLELGDNLVRVSDGPKPGETVRPQDCHLSNRAIEALGIDTSRCVDFEAWWREYLKDE</sequence>